<protein>
    <submittedName>
        <fullName evidence="1">Uncharacterized protein</fullName>
    </submittedName>
</protein>
<sequence>MPDEGWYVLADQLVVLTDDAVAAGADPGAVAAELAGLAARSGFRSG</sequence>
<dbReference type="AlphaFoldDB" id="A0A917SMV0"/>
<keyword evidence="2" id="KW-1185">Reference proteome</keyword>
<evidence type="ECO:0000313" key="1">
    <source>
        <dbReference type="EMBL" id="GGL87145.1"/>
    </source>
</evidence>
<proteinExistence type="predicted"/>
<comment type="caution">
    <text evidence="1">The sequence shown here is derived from an EMBL/GenBank/DDBJ whole genome shotgun (WGS) entry which is preliminary data.</text>
</comment>
<gene>
    <name evidence="1" type="ORF">GCM10011594_03420</name>
</gene>
<dbReference type="RefSeq" id="WP_188939754.1">
    <property type="nucleotide sequence ID" value="NZ_BMNA01000001.1"/>
</dbReference>
<reference evidence="1" key="1">
    <citation type="journal article" date="2014" name="Int. J. Syst. Evol. Microbiol.">
        <title>Complete genome sequence of Corynebacterium casei LMG S-19264T (=DSM 44701T), isolated from a smear-ripened cheese.</title>
        <authorList>
            <consortium name="US DOE Joint Genome Institute (JGI-PGF)"/>
            <person name="Walter F."/>
            <person name="Albersmeier A."/>
            <person name="Kalinowski J."/>
            <person name="Ruckert C."/>
        </authorList>
    </citation>
    <scope>NUCLEOTIDE SEQUENCE</scope>
    <source>
        <strain evidence="1">CGMCC 4.7308</strain>
    </source>
</reference>
<accession>A0A917SMV0</accession>
<dbReference type="EMBL" id="BMNA01000001">
    <property type="protein sequence ID" value="GGL87145.1"/>
    <property type="molecule type" value="Genomic_DNA"/>
</dbReference>
<name>A0A917SMV0_9ACTN</name>
<evidence type="ECO:0000313" key="2">
    <source>
        <dbReference type="Proteomes" id="UP000655208"/>
    </source>
</evidence>
<reference evidence="1" key="2">
    <citation type="submission" date="2020-09" db="EMBL/GenBank/DDBJ databases">
        <authorList>
            <person name="Sun Q."/>
            <person name="Zhou Y."/>
        </authorList>
    </citation>
    <scope>NUCLEOTIDE SEQUENCE</scope>
    <source>
        <strain evidence="1">CGMCC 4.7308</strain>
    </source>
</reference>
<organism evidence="1 2">
    <name type="scientific">Nakamurella endophytica</name>
    <dbReference type="NCBI Taxonomy" id="1748367"/>
    <lineage>
        <taxon>Bacteria</taxon>
        <taxon>Bacillati</taxon>
        <taxon>Actinomycetota</taxon>
        <taxon>Actinomycetes</taxon>
        <taxon>Nakamurellales</taxon>
        <taxon>Nakamurellaceae</taxon>
        <taxon>Nakamurella</taxon>
    </lineage>
</organism>
<dbReference type="Proteomes" id="UP000655208">
    <property type="component" value="Unassembled WGS sequence"/>
</dbReference>